<keyword evidence="3" id="KW-1185">Reference proteome</keyword>
<gene>
    <name evidence="2" type="ORF">SHERM_10027</name>
</gene>
<comment type="caution">
    <text evidence="2">The sequence shown here is derived from an EMBL/GenBank/DDBJ whole genome shotgun (WGS) entry which is preliminary data.</text>
</comment>
<accession>A0A9N7QZK4</accession>
<dbReference type="AlphaFoldDB" id="A0A9N7QZK4"/>
<evidence type="ECO:0000313" key="3">
    <source>
        <dbReference type="Proteomes" id="UP001153555"/>
    </source>
</evidence>
<dbReference type="EMBL" id="CACSLK010000984">
    <property type="protein sequence ID" value="CAA0807161.1"/>
    <property type="molecule type" value="Genomic_DNA"/>
</dbReference>
<name>A0A9N7QZK4_STRHE</name>
<evidence type="ECO:0000256" key="1">
    <source>
        <dbReference type="SAM" id="MobiDB-lite"/>
    </source>
</evidence>
<sequence length="54" mass="5750">LASPAFHPPSLATGKVARSSPSPCLYGLPLHHSLTHLSSAPLPSWSAQMQREKC</sequence>
<feature type="non-terminal residue" evidence="2">
    <location>
        <position position="54"/>
    </location>
</feature>
<feature type="non-terminal residue" evidence="2">
    <location>
        <position position="1"/>
    </location>
</feature>
<feature type="region of interest" description="Disordered" evidence="1">
    <location>
        <begin position="1"/>
        <end position="20"/>
    </location>
</feature>
<protein>
    <submittedName>
        <fullName evidence="2">Uncharacterized protein</fullName>
    </submittedName>
</protein>
<dbReference type="Proteomes" id="UP001153555">
    <property type="component" value="Unassembled WGS sequence"/>
</dbReference>
<reference evidence="2" key="1">
    <citation type="submission" date="2019-12" db="EMBL/GenBank/DDBJ databases">
        <authorList>
            <person name="Scholes J."/>
        </authorList>
    </citation>
    <scope>NUCLEOTIDE SEQUENCE</scope>
</reference>
<organism evidence="2 3">
    <name type="scientific">Striga hermonthica</name>
    <name type="common">Purple witchweed</name>
    <name type="synonym">Buchnera hermonthica</name>
    <dbReference type="NCBI Taxonomy" id="68872"/>
    <lineage>
        <taxon>Eukaryota</taxon>
        <taxon>Viridiplantae</taxon>
        <taxon>Streptophyta</taxon>
        <taxon>Embryophyta</taxon>
        <taxon>Tracheophyta</taxon>
        <taxon>Spermatophyta</taxon>
        <taxon>Magnoliopsida</taxon>
        <taxon>eudicotyledons</taxon>
        <taxon>Gunneridae</taxon>
        <taxon>Pentapetalae</taxon>
        <taxon>asterids</taxon>
        <taxon>lamiids</taxon>
        <taxon>Lamiales</taxon>
        <taxon>Orobanchaceae</taxon>
        <taxon>Buchnereae</taxon>
        <taxon>Striga</taxon>
    </lineage>
</organism>
<proteinExistence type="predicted"/>
<evidence type="ECO:0000313" key="2">
    <source>
        <dbReference type="EMBL" id="CAA0807161.1"/>
    </source>
</evidence>